<dbReference type="Proteomes" id="UP000192491">
    <property type="component" value="Unassembled WGS sequence"/>
</dbReference>
<name>A0A1Y1Q7C2_9GAMM</name>
<reference evidence="1 2" key="1">
    <citation type="submission" date="2017-01" db="EMBL/GenBank/DDBJ databases">
        <title>Novel large sulfur bacteria in the metagenomes of groundwater-fed chemosynthetic microbial mats in the Lake Huron basin.</title>
        <authorList>
            <person name="Sharrar A.M."/>
            <person name="Flood B.E."/>
            <person name="Bailey J.V."/>
            <person name="Jones D.S."/>
            <person name="Biddanda B."/>
            <person name="Ruberg S.A."/>
            <person name="Marcus D.N."/>
            <person name="Dick G.J."/>
        </authorList>
    </citation>
    <scope>NUCLEOTIDE SEQUENCE [LARGE SCALE GENOMIC DNA]</scope>
    <source>
        <strain evidence="1">A8</strain>
    </source>
</reference>
<accession>A0A1Y1Q7C2</accession>
<evidence type="ECO:0000313" key="2">
    <source>
        <dbReference type="Proteomes" id="UP000192491"/>
    </source>
</evidence>
<organism evidence="1 2">
    <name type="scientific">Thiothrix lacustris</name>
    <dbReference type="NCBI Taxonomy" id="525917"/>
    <lineage>
        <taxon>Bacteria</taxon>
        <taxon>Pseudomonadati</taxon>
        <taxon>Pseudomonadota</taxon>
        <taxon>Gammaproteobacteria</taxon>
        <taxon>Thiotrichales</taxon>
        <taxon>Thiotrichaceae</taxon>
        <taxon>Thiothrix</taxon>
    </lineage>
</organism>
<dbReference type="InterPro" id="IPR053852">
    <property type="entry name" value="DUF6910"/>
</dbReference>
<protein>
    <submittedName>
        <fullName evidence="1">Uncharacterized protein</fullName>
    </submittedName>
</protein>
<dbReference type="Pfam" id="PF21851">
    <property type="entry name" value="DUF6910"/>
    <property type="match status" value="1"/>
</dbReference>
<gene>
    <name evidence="1" type="ORF">BWK73_52745</name>
</gene>
<evidence type="ECO:0000313" key="1">
    <source>
        <dbReference type="EMBL" id="OQW98315.1"/>
    </source>
</evidence>
<dbReference type="AlphaFoldDB" id="A0A1Y1Q7C2"/>
<sequence>MAVARLPLTLLRSLTVSAPTGINRPSHLAAARGCNQAAFTQNALIELHLDAVLNAISSGNAIPATAVRKIRPYDLGKAKGVPLGFTDAAALPDGSWVFTAAAEATDNSYQDGAVVGAGIGVVNWAGDIVQFYTLDADYKLEGIAANRQADGKIELLLVTDADDPDTPASLLTASLPH</sequence>
<proteinExistence type="predicted"/>
<comment type="caution">
    <text evidence="1">The sequence shown here is derived from an EMBL/GenBank/DDBJ whole genome shotgun (WGS) entry which is preliminary data.</text>
</comment>
<dbReference type="EMBL" id="MTEJ01000759">
    <property type="protein sequence ID" value="OQW98315.1"/>
    <property type="molecule type" value="Genomic_DNA"/>
</dbReference>